<keyword evidence="1" id="KW-1133">Transmembrane helix</keyword>
<keyword evidence="1" id="KW-0812">Transmembrane</keyword>
<keyword evidence="1" id="KW-0472">Membrane</keyword>
<feature type="transmembrane region" description="Helical" evidence="1">
    <location>
        <begin position="230"/>
        <end position="251"/>
    </location>
</feature>
<dbReference type="STRING" id="1798374.A2Z33_01255"/>
<feature type="transmembrane region" description="Helical" evidence="1">
    <location>
        <begin position="206"/>
        <end position="224"/>
    </location>
</feature>
<feature type="transmembrane region" description="Helical" evidence="1">
    <location>
        <begin position="80"/>
        <end position="101"/>
    </location>
</feature>
<dbReference type="Proteomes" id="UP000178448">
    <property type="component" value="Unassembled WGS sequence"/>
</dbReference>
<protein>
    <submittedName>
        <fullName evidence="2">Uncharacterized protein</fullName>
    </submittedName>
</protein>
<name>A0A1F5YNT1_9BACT</name>
<accession>A0A1F5YNT1</accession>
<evidence type="ECO:0000313" key="2">
    <source>
        <dbReference type="EMBL" id="OGG01861.1"/>
    </source>
</evidence>
<dbReference type="AlphaFoldDB" id="A0A1F5YNT1"/>
<gene>
    <name evidence="2" type="ORF">A2Z33_01255</name>
</gene>
<comment type="caution">
    <text evidence="2">The sequence shown here is derived from an EMBL/GenBank/DDBJ whole genome shotgun (WGS) entry which is preliminary data.</text>
</comment>
<feature type="transmembrane region" description="Helical" evidence="1">
    <location>
        <begin position="258"/>
        <end position="276"/>
    </location>
</feature>
<reference evidence="2 3" key="1">
    <citation type="journal article" date="2016" name="Nat. Commun.">
        <title>Thousands of microbial genomes shed light on interconnected biogeochemical processes in an aquifer system.</title>
        <authorList>
            <person name="Anantharaman K."/>
            <person name="Brown C.T."/>
            <person name="Hug L.A."/>
            <person name="Sharon I."/>
            <person name="Castelle C.J."/>
            <person name="Probst A.J."/>
            <person name="Thomas B.C."/>
            <person name="Singh A."/>
            <person name="Wilkins M.J."/>
            <person name="Karaoz U."/>
            <person name="Brodie E.L."/>
            <person name="Williams K.H."/>
            <person name="Hubbard S.S."/>
            <person name="Banfield J.F."/>
        </authorList>
    </citation>
    <scope>NUCLEOTIDE SEQUENCE [LARGE SCALE GENOMIC DNA]</scope>
</reference>
<organism evidence="2 3">
    <name type="scientific">Candidatus Gottesmanbacteria bacterium RBG_16_52_11</name>
    <dbReference type="NCBI Taxonomy" id="1798374"/>
    <lineage>
        <taxon>Bacteria</taxon>
        <taxon>Candidatus Gottesmaniibacteriota</taxon>
    </lineage>
</organism>
<feature type="transmembrane region" description="Helical" evidence="1">
    <location>
        <begin position="172"/>
        <end position="194"/>
    </location>
</feature>
<proteinExistence type="predicted"/>
<dbReference type="EMBL" id="MFJD01000009">
    <property type="protein sequence ID" value="OGG01861.1"/>
    <property type="molecule type" value="Genomic_DNA"/>
</dbReference>
<feature type="transmembrane region" description="Helical" evidence="1">
    <location>
        <begin position="56"/>
        <end position="73"/>
    </location>
</feature>
<evidence type="ECO:0000256" key="1">
    <source>
        <dbReference type="SAM" id="Phobius"/>
    </source>
</evidence>
<sequence>MTMEFIPRLTGRVRRFYRRKTRKIELSKRQVFVLTTGILTCLLVLTQLVPAELRLQMVGLLALLCYALAALSLREDLNGIEWLTLLTLPTMFTAGVSLFYFLLPERWLTRIPVAALYALGIYALLLTENIYNVAVNRTIALLRAAHTIGFLLTLVTFFLLTQTLFALRLNPFLNAAVIMVLAWLLYSQALWSILLTAQLGSIVRRVSIILSIGIGELAMLISFIPATSTAASLFLTTWFYITAGISQQYLLERMYKKTIAEFAVVFAIVFIFFLIITDWRGM</sequence>
<evidence type="ECO:0000313" key="3">
    <source>
        <dbReference type="Proteomes" id="UP000178448"/>
    </source>
</evidence>
<feature type="transmembrane region" description="Helical" evidence="1">
    <location>
        <begin position="139"/>
        <end position="160"/>
    </location>
</feature>
<feature type="transmembrane region" description="Helical" evidence="1">
    <location>
        <begin position="107"/>
        <end position="127"/>
    </location>
</feature>